<dbReference type="RefSeq" id="WP_248564811.1">
    <property type="nucleotide sequence ID" value="NZ_AP025698.1"/>
</dbReference>
<keyword evidence="5 9" id="KW-0460">Magnesium</keyword>
<dbReference type="CDD" id="cd09722">
    <property type="entry name" value="Cas1_I-B"/>
    <property type="match status" value="1"/>
</dbReference>
<dbReference type="Gene3D" id="3.100.10.20">
    <property type="entry name" value="CRISPR-associated endonuclease Cas1, N-terminal domain"/>
    <property type="match status" value="1"/>
</dbReference>
<keyword evidence="1 9" id="KW-0540">Nuclease</keyword>
<dbReference type="InterPro" id="IPR042206">
    <property type="entry name" value="CRISPR-assoc_Cas1_C"/>
</dbReference>
<dbReference type="Gene3D" id="1.20.120.920">
    <property type="entry name" value="CRISPR-associated endonuclease Cas1, C-terminal domain"/>
    <property type="match status" value="1"/>
</dbReference>
<dbReference type="InterPro" id="IPR042211">
    <property type="entry name" value="CRISPR-assoc_Cas1_N"/>
</dbReference>
<evidence type="ECO:0000313" key="11">
    <source>
        <dbReference type="Proteomes" id="UP000831817"/>
    </source>
</evidence>
<comment type="subunit">
    <text evidence="9">Homodimer, forms a heterotetramer with a Cas2 homodimer.</text>
</comment>
<keyword evidence="7 9" id="KW-0238">DNA-binding</keyword>
<comment type="cofactor">
    <cofactor evidence="9">
        <name>Mg(2+)</name>
        <dbReference type="ChEBI" id="CHEBI:18420"/>
    </cofactor>
    <cofactor evidence="9">
        <name>Mn(2+)</name>
        <dbReference type="ChEBI" id="CHEBI:29035"/>
    </cofactor>
</comment>
<evidence type="ECO:0000256" key="3">
    <source>
        <dbReference type="ARBA" id="ARBA00022759"/>
    </source>
</evidence>
<reference evidence="10 11" key="1">
    <citation type="submission" date="2022-04" db="EMBL/GenBank/DDBJ databases">
        <title>Complete genome of Methanothermobacter tenebrarum strain RMAS.</title>
        <authorList>
            <person name="Nakamura K."/>
            <person name="Oshima K."/>
            <person name="Hattori M."/>
            <person name="Kamagata Y."/>
            <person name="Takamizawa K."/>
        </authorList>
    </citation>
    <scope>NUCLEOTIDE SEQUENCE [LARGE SCALE GENOMIC DNA]</scope>
    <source>
        <strain evidence="10 11">RMAS</strain>
    </source>
</reference>
<dbReference type="PANTHER" id="PTHR43219:SF2">
    <property type="entry name" value="CRISPR-ASSOCIATED ENDONUCLEASE CAS1"/>
    <property type="match status" value="1"/>
</dbReference>
<dbReference type="HAMAP" id="MF_01470">
    <property type="entry name" value="Cas1"/>
    <property type="match status" value="1"/>
</dbReference>
<evidence type="ECO:0000256" key="9">
    <source>
        <dbReference type="HAMAP-Rule" id="MF_01470"/>
    </source>
</evidence>
<evidence type="ECO:0000256" key="1">
    <source>
        <dbReference type="ARBA" id="ARBA00022722"/>
    </source>
</evidence>
<dbReference type="GeneID" id="71964840"/>
<feature type="binding site" evidence="9">
    <location>
        <position position="216"/>
    </location>
    <ligand>
        <name>Mn(2+)</name>
        <dbReference type="ChEBI" id="CHEBI:29035"/>
    </ligand>
</feature>
<evidence type="ECO:0000256" key="8">
    <source>
        <dbReference type="ARBA" id="ARBA00023211"/>
    </source>
</evidence>
<dbReference type="GO" id="GO:0004519">
    <property type="term" value="F:endonuclease activity"/>
    <property type="evidence" value="ECO:0007669"/>
    <property type="project" value="UniProtKB-KW"/>
</dbReference>
<dbReference type="Pfam" id="PF01867">
    <property type="entry name" value="Cas_Cas1"/>
    <property type="match status" value="1"/>
</dbReference>
<dbReference type="InterPro" id="IPR019858">
    <property type="entry name" value="CRISPR-assoc_Cas1_HMARI/TNEAP"/>
</dbReference>
<name>A0ABM7YAP1_9EURY</name>
<dbReference type="InterPro" id="IPR002729">
    <property type="entry name" value="CRISPR-assoc_Cas1"/>
</dbReference>
<proteinExistence type="inferred from homology"/>
<keyword evidence="6 9" id="KW-0051">Antiviral defense</keyword>
<dbReference type="PANTHER" id="PTHR43219">
    <property type="entry name" value="CRISPR-ASSOCIATED ENDONUCLEASE CAS1"/>
    <property type="match status" value="1"/>
</dbReference>
<feature type="binding site" evidence="9">
    <location>
        <position position="231"/>
    </location>
    <ligand>
        <name>Mn(2+)</name>
        <dbReference type="ChEBI" id="CHEBI:29035"/>
    </ligand>
</feature>
<dbReference type="EC" id="3.1.-.-" evidence="9"/>
<evidence type="ECO:0000256" key="7">
    <source>
        <dbReference type="ARBA" id="ARBA00023125"/>
    </source>
</evidence>
<sequence>MKDSLYITSHGMLSRRDNTLYFINKDVKKPLPVNRINEINCYGKVTLKSGASSMLMKMGVPVNFFNKYGYYEGSLYPRLQLNSGLVVVKQSEHYLDPDKRSEIAKEMVLGIKHNLLKSLKYYRKKGKDVDSYIDIIKKERVDGDVPQLMSSEGRMWNAYYQSFNTVLKKFKMVKREIRPPTTELNALISFGNSLLYVSALSEIYHTYLHPSISFLHEPAERRFSLSLDIADIFKPLIVGRVISKLVNNNMISEKDFERDIGVMLNDRGKRIFLKEYQNKLETTIKHPKIKRKVSYKYLMRLEAYKLIKHVLGDQQYESFKAWW</sequence>
<evidence type="ECO:0000256" key="2">
    <source>
        <dbReference type="ARBA" id="ARBA00022723"/>
    </source>
</evidence>
<dbReference type="NCBIfam" id="TIGR00287">
    <property type="entry name" value="cas1"/>
    <property type="match status" value="1"/>
</dbReference>
<comment type="similarity">
    <text evidence="9">Belongs to the CRISPR-associated endonuclease Cas1 family.</text>
</comment>
<keyword evidence="4 9" id="KW-0378">Hydrolase</keyword>
<evidence type="ECO:0000256" key="4">
    <source>
        <dbReference type="ARBA" id="ARBA00022801"/>
    </source>
</evidence>
<keyword evidence="11" id="KW-1185">Reference proteome</keyword>
<comment type="function">
    <text evidence="9">CRISPR (clustered regularly interspaced short palindromic repeat), is an adaptive immune system that provides protection against mobile genetic elements (viruses, transposable elements and conjugative plasmids). CRISPR clusters contain spacers, sequences complementary to antecedent mobile elements, and target invading nucleic acids. CRISPR clusters are transcribed and processed into CRISPR RNA (crRNA). Acts as a dsDNA endonuclease. Involved in the integration of spacer DNA into the CRISPR cassette.</text>
</comment>
<keyword evidence="8 9" id="KW-0464">Manganese</keyword>
<keyword evidence="3 9" id="KW-0255">Endonuclease</keyword>
<accession>A0ABM7YAP1</accession>
<protein>
    <recommendedName>
        <fullName evidence="9">CRISPR-associated endonuclease Cas1</fullName>
        <ecNumber evidence="9">3.1.-.-</ecNumber>
    </recommendedName>
</protein>
<organism evidence="10 11">
    <name type="scientific">Methanothermobacter tenebrarum</name>
    <dbReference type="NCBI Taxonomy" id="680118"/>
    <lineage>
        <taxon>Archaea</taxon>
        <taxon>Methanobacteriati</taxon>
        <taxon>Methanobacteriota</taxon>
        <taxon>Methanomada group</taxon>
        <taxon>Methanobacteria</taxon>
        <taxon>Methanobacteriales</taxon>
        <taxon>Methanobacteriaceae</taxon>
        <taxon>Methanothermobacter</taxon>
    </lineage>
</organism>
<evidence type="ECO:0000256" key="5">
    <source>
        <dbReference type="ARBA" id="ARBA00022842"/>
    </source>
</evidence>
<feature type="binding site" evidence="9">
    <location>
        <position position="152"/>
    </location>
    <ligand>
        <name>Mn(2+)</name>
        <dbReference type="ChEBI" id="CHEBI:29035"/>
    </ligand>
</feature>
<dbReference type="Proteomes" id="UP000831817">
    <property type="component" value="Chromosome"/>
</dbReference>
<evidence type="ECO:0000256" key="6">
    <source>
        <dbReference type="ARBA" id="ARBA00023118"/>
    </source>
</evidence>
<evidence type="ECO:0000313" key="10">
    <source>
        <dbReference type="EMBL" id="BDH78953.1"/>
    </source>
</evidence>
<keyword evidence="2 9" id="KW-0479">Metal-binding</keyword>
<dbReference type="NCBIfam" id="TIGR03641">
    <property type="entry name" value="cas1_HMARI"/>
    <property type="match status" value="1"/>
</dbReference>
<dbReference type="EMBL" id="AP025698">
    <property type="protein sequence ID" value="BDH78953.1"/>
    <property type="molecule type" value="Genomic_DNA"/>
</dbReference>
<gene>
    <name evidence="9" type="primary">cas1</name>
    <name evidence="10" type="ORF">MTTB_03320</name>
</gene>